<dbReference type="Pfam" id="PF09981">
    <property type="entry name" value="DUF2218"/>
    <property type="match status" value="1"/>
</dbReference>
<organism evidence="1 2">
    <name type="scientific">Entomomonas asaccharolytica</name>
    <dbReference type="NCBI Taxonomy" id="2785331"/>
    <lineage>
        <taxon>Bacteria</taxon>
        <taxon>Pseudomonadati</taxon>
        <taxon>Pseudomonadota</taxon>
        <taxon>Gammaproteobacteria</taxon>
        <taxon>Pseudomonadales</taxon>
        <taxon>Pseudomonadaceae</taxon>
        <taxon>Entomomonas</taxon>
    </lineage>
</organism>
<sequence>MNMIAEAYVETSTPSKYINRLCKHFAHKVTVTYDDNQGEIQFKIGKGYIEKVTDGLKLKAEADNQNDLQEVIDIMDRHFVRVAWQEELTLTWQ</sequence>
<evidence type="ECO:0000313" key="1">
    <source>
        <dbReference type="EMBL" id="QQP87233.1"/>
    </source>
</evidence>
<dbReference type="AlphaFoldDB" id="A0A974NIK5"/>
<dbReference type="InterPro" id="IPR014543">
    <property type="entry name" value="UCP028291"/>
</dbReference>
<name>A0A974NIK5_9GAMM</name>
<protein>
    <submittedName>
        <fullName evidence="1">DUF2218 domain-containing protein</fullName>
    </submittedName>
</protein>
<gene>
    <name evidence="1" type="ORF">JHT90_14300</name>
</gene>
<dbReference type="EMBL" id="CP067393">
    <property type="protein sequence ID" value="QQP87233.1"/>
    <property type="molecule type" value="Genomic_DNA"/>
</dbReference>
<dbReference type="Proteomes" id="UP000595278">
    <property type="component" value="Chromosome"/>
</dbReference>
<reference evidence="1 2" key="1">
    <citation type="submission" date="2021-01" db="EMBL/GenBank/DDBJ databases">
        <title>Entomomonas sp. F2A isolated from a house cricket (Acheta domesticus).</title>
        <authorList>
            <person name="Spergser J."/>
            <person name="Busse H.-J."/>
        </authorList>
    </citation>
    <scope>NUCLEOTIDE SEQUENCE [LARGE SCALE GENOMIC DNA]</scope>
    <source>
        <strain evidence="1 2">F2A</strain>
    </source>
</reference>
<dbReference type="KEGG" id="eaz:JHT90_14300"/>
<proteinExistence type="predicted"/>
<accession>A0A974NIK5</accession>
<keyword evidence="2" id="KW-1185">Reference proteome</keyword>
<dbReference type="Gene3D" id="3.30.310.50">
    <property type="entry name" value="Alpha-D-phosphohexomutase, C-terminal domain"/>
    <property type="match status" value="1"/>
</dbReference>
<evidence type="ECO:0000313" key="2">
    <source>
        <dbReference type="Proteomes" id="UP000595278"/>
    </source>
</evidence>